<proteinExistence type="predicted"/>
<dbReference type="GeneID" id="24438489"/>
<dbReference type="AlphaFoldDB" id="W7XHT4"/>
<evidence type="ECO:0000313" key="2">
    <source>
        <dbReference type="Proteomes" id="UP000009168"/>
    </source>
</evidence>
<keyword evidence="2" id="KW-1185">Reference proteome</keyword>
<protein>
    <submittedName>
        <fullName evidence="1">Uncharacterized protein</fullName>
    </submittedName>
</protein>
<organism evidence="1 2">
    <name type="scientific">Tetrahymena thermophila (strain SB210)</name>
    <dbReference type="NCBI Taxonomy" id="312017"/>
    <lineage>
        <taxon>Eukaryota</taxon>
        <taxon>Sar</taxon>
        <taxon>Alveolata</taxon>
        <taxon>Ciliophora</taxon>
        <taxon>Intramacronucleata</taxon>
        <taxon>Oligohymenophorea</taxon>
        <taxon>Hymenostomatida</taxon>
        <taxon>Tetrahymenina</taxon>
        <taxon>Tetrahymenidae</taxon>
        <taxon>Tetrahymena</taxon>
    </lineage>
</organism>
<dbReference type="EMBL" id="GG662666">
    <property type="protein sequence ID" value="EWS74031.1"/>
    <property type="molecule type" value="Genomic_DNA"/>
</dbReference>
<sequence length="104" mass="12358">MLFLYIWSKVKYSIGMNKAQENSQETNFRYYLLKLTVISSMRYQQNRKSLNKDTKTNPVIPMLIYNIVQEYDLSKNTEQSDIQNSFKSLFASFSVKSYDIINQM</sequence>
<dbReference type="KEGG" id="tet:TTHERM_000335849"/>
<name>W7XHT4_TETTS</name>
<dbReference type="RefSeq" id="XP_012653430.1">
    <property type="nucleotide sequence ID" value="XM_012797976.1"/>
</dbReference>
<evidence type="ECO:0000313" key="1">
    <source>
        <dbReference type="EMBL" id="EWS74031.1"/>
    </source>
</evidence>
<reference evidence="2" key="1">
    <citation type="journal article" date="2006" name="PLoS Biol.">
        <title>Macronuclear genome sequence of the ciliate Tetrahymena thermophila, a model eukaryote.</title>
        <authorList>
            <person name="Eisen J.A."/>
            <person name="Coyne R.S."/>
            <person name="Wu M."/>
            <person name="Wu D."/>
            <person name="Thiagarajan M."/>
            <person name="Wortman J.R."/>
            <person name="Badger J.H."/>
            <person name="Ren Q."/>
            <person name="Amedeo P."/>
            <person name="Jones K.M."/>
            <person name="Tallon L.J."/>
            <person name="Delcher A.L."/>
            <person name="Salzberg S.L."/>
            <person name="Silva J.C."/>
            <person name="Haas B.J."/>
            <person name="Majoros W.H."/>
            <person name="Farzad M."/>
            <person name="Carlton J.M."/>
            <person name="Smith R.K. Jr."/>
            <person name="Garg J."/>
            <person name="Pearlman R.E."/>
            <person name="Karrer K.M."/>
            <person name="Sun L."/>
            <person name="Manning G."/>
            <person name="Elde N.C."/>
            <person name="Turkewitz A.P."/>
            <person name="Asai D.J."/>
            <person name="Wilkes D.E."/>
            <person name="Wang Y."/>
            <person name="Cai H."/>
            <person name="Collins K."/>
            <person name="Stewart B.A."/>
            <person name="Lee S.R."/>
            <person name="Wilamowska K."/>
            <person name="Weinberg Z."/>
            <person name="Ruzzo W.L."/>
            <person name="Wloga D."/>
            <person name="Gaertig J."/>
            <person name="Frankel J."/>
            <person name="Tsao C.-C."/>
            <person name="Gorovsky M.A."/>
            <person name="Keeling P.J."/>
            <person name="Waller R.F."/>
            <person name="Patron N.J."/>
            <person name="Cherry J.M."/>
            <person name="Stover N.A."/>
            <person name="Krieger C.J."/>
            <person name="del Toro C."/>
            <person name="Ryder H.F."/>
            <person name="Williamson S.C."/>
            <person name="Barbeau R.A."/>
            <person name="Hamilton E.P."/>
            <person name="Orias E."/>
        </authorList>
    </citation>
    <scope>NUCLEOTIDE SEQUENCE [LARGE SCALE GENOMIC DNA]</scope>
    <source>
        <strain evidence="2">SB210</strain>
    </source>
</reference>
<gene>
    <name evidence="1" type="ORF">TTHERM_000335849</name>
</gene>
<accession>W7XHT4</accession>
<dbReference type="InParanoid" id="W7XHT4"/>
<dbReference type="Proteomes" id="UP000009168">
    <property type="component" value="Unassembled WGS sequence"/>
</dbReference>